<dbReference type="OrthoDB" id="1190410at2"/>
<accession>A0A0M9CFI7</accession>
<reference evidence="2 4" key="2">
    <citation type="submission" date="2016-10" db="EMBL/GenBank/DDBJ databases">
        <authorList>
            <person name="Varghese N."/>
            <person name="Submissions S."/>
        </authorList>
    </citation>
    <scope>NUCLEOTIDE SEQUENCE [LARGE SCALE GENOMIC DNA]</scope>
    <source>
        <strain evidence="2 4">DSW-5</strain>
    </source>
</reference>
<sequence>MKSLQTNASEINIYTKGLDNIILENSSNNFLEVILEAKSYDEQLIKIDENDKQVAINFDFEGTETREVIFRKFITKRLQRATAIVKIPKGKKVYVFGENVDIESNNLINDLAIYIDNGIVKLNNILQKTLLKLYSGNVYATTKNTDTKIISNLGKINVDDELYEKLYENQPTISNRKLEIITIKGNIFIAKEDY</sequence>
<evidence type="ECO:0000313" key="1">
    <source>
        <dbReference type="EMBL" id="KOY51492.1"/>
    </source>
</evidence>
<comment type="caution">
    <text evidence="1">The sequence shown here is derived from an EMBL/GenBank/DDBJ whole genome shotgun (WGS) entry which is preliminary data.</text>
</comment>
<evidence type="ECO:0000313" key="2">
    <source>
        <dbReference type="EMBL" id="SEE10226.1"/>
    </source>
</evidence>
<dbReference type="EMBL" id="FNUE01000001">
    <property type="protein sequence ID" value="SEE10226.1"/>
    <property type="molecule type" value="Genomic_DNA"/>
</dbReference>
<protein>
    <submittedName>
        <fullName evidence="1">Uncharacterized protein</fullName>
    </submittedName>
</protein>
<gene>
    <name evidence="1" type="ORF">I602_1052</name>
    <name evidence="2" type="ORF">SAMN05444353_0725</name>
</gene>
<dbReference type="RefSeq" id="WP_053973669.1">
    <property type="nucleotide sequence ID" value="NZ_FNUE01000001.1"/>
</dbReference>
<name>A0A0M9CFI7_9FLAO</name>
<dbReference type="AlphaFoldDB" id="A0A0M9CFI7"/>
<evidence type="ECO:0000313" key="4">
    <source>
        <dbReference type="Proteomes" id="UP000183071"/>
    </source>
</evidence>
<keyword evidence="4" id="KW-1185">Reference proteome</keyword>
<dbReference type="EMBL" id="LGBR01000001">
    <property type="protein sequence ID" value="KOY51492.1"/>
    <property type="molecule type" value="Genomic_DNA"/>
</dbReference>
<dbReference type="STRING" id="1300348.I602_1052"/>
<reference evidence="1 3" key="1">
    <citation type="submission" date="2015-07" db="EMBL/GenBank/DDBJ databases">
        <title>Genome of Polaribacter dokdonenesis DSW-5, isolated from seawater off Dokdo in Korea.</title>
        <authorList>
            <person name="Yoon K."/>
            <person name="Song J.Y."/>
            <person name="Kim J.F."/>
        </authorList>
    </citation>
    <scope>NUCLEOTIDE SEQUENCE [LARGE SCALE GENOMIC DNA]</scope>
    <source>
        <strain evidence="1 3">DSW-5</strain>
    </source>
</reference>
<proteinExistence type="predicted"/>
<dbReference type="Proteomes" id="UP000183071">
    <property type="component" value="Unassembled WGS sequence"/>
</dbReference>
<dbReference type="PATRIC" id="fig|1300348.6.peg.1052"/>
<dbReference type="Proteomes" id="UP000037716">
    <property type="component" value="Unassembled WGS sequence"/>
</dbReference>
<organism evidence="1 3">
    <name type="scientific">Polaribacter dokdonensis DSW-5</name>
    <dbReference type="NCBI Taxonomy" id="1300348"/>
    <lineage>
        <taxon>Bacteria</taxon>
        <taxon>Pseudomonadati</taxon>
        <taxon>Bacteroidota</taxon>
        <taxon>Flavobacteriia</taxon>
        <taxon>Flavobacteriales</taxon>
        <taxon>Flavobacteriaceae</taxon>
    </lineage>
</organism>
<evidence type="ECO:0000313" key="3">
    <source>
        <dbReference type="Proteomes" id="UP000037716"/>
    </source>
</evidence>